<dbReference type="Gene3D" id="2.40.70.10">
    <property type="entry name" value="Acid Proteases"/>
    <property type="match status" value="1"/>
</dbReference>
<organism evidence="1 2">
    <name type="scientific">Candidatus Magnetoglobus multicellularis str. Araruama</name>
    <dbReference type="NCBI Taxonomy" id="890399"/>
    <lineage>
        <taxon>Bacteria</taxon>
        <taxon>Pseudomonadati</taxon>
        <taxon>Thermodesulfobacteriota</taxon>
        <taxon>Desulfobacteria</taxon>
        <taxon>Desulfobacterales</taxon>
        <taxon>Desulfobacteraceae</taxon>
        <taxon>Candidatus Magnetoglobus</taxon>
    </lineage>
</organism>
<protein>
    <recommendedName>
        <fullName evidence="3">Aspartyl protease</fullName>
    </recommendedName>
</protein>
<dbReference type="AlphaFoldDB" id="A0A1V1PC81"/>
<dbReference type="Proteomes" id="UP000189670">
    <property type="component" value="Unassembled WGS sequence"/>
</dbReference>
<gene>
    <name evidence="1" type="ORF">OMM_07589</name>
</gene>
<proteinExistence type="predicted"/>
<evidence type="ECO:0008006" key="3">
    <source>
        <dbReference type="Google" id="ProtNLM"/>
    </source>
</evidence>
<comment type="caution">
    <text evidence="1">The sequence shown here is derived from an EMBL/GenBank/DDBJ whole genome shotgun (WGS) entry which is preliminary data.</text>
</comment>
<sequence>MDTGAAMICLPPDLIENLGLFPLTERNARTATGIVKRMIYSAVRLNVLGREGDFNVMSLSEGVQPLLGYIPLQALDLVVNVPNERLEGNPEHNGEFVLYQL</sequence>
<reference evidence="2" key="1">
    <citation type="submission" date="2012-11" db="EMBL/GenBank/DDBJ databases">
        <authorList>
            <person name="Lucero-Rivera Y.E."/>
            <person name="Tovar-Ramirez D."/>
        </authorList>
    </citation>
    <scope>NUCLEOTIDE SEQUENCE [LARGE SCALE GENOMIC DNA]</scope>
    <source>
        <strain evidence="2">Araruama</strain>
    </source>
</reference>
<evidence type="ECO:0000313" key="2">
    <source>
        <dbReference type="Proteomes" id="UP000189670"/>
    </source>
</evidence>
<dbReference type="EMBL" id="ATBP01000162">
    <property type="protein sequence ID" value="ETR72305.1"/>
    <property type="molecule type" value="Genomic_DNA"/>
</dbReference>
<dbReference type="InterPro" id="IPR021109">
    <property type="entry name" value="Peptidase_aspartic_dom_sf"/>
</dbReference>
<name>A0A1V1PC81_9BACT</name>
<dbReference type="SUPFAM" id="SSF50630">
    <property type="entry name" value="Acid proteases"/>
    <property type="match status" value="1"/>
</dbReference>
<evidence type="ECO:0000313" key="1">
    <source>
        <dbReference type="EMBL" id="ETR72305.1"/>
    </source>
</evidence>
<accession>A0A1V1PC81</accession>